<dbReference type="InterPro" id="IPR006722">
    <property type="entry name" value="Sedlin"/>
</dbReference>
<evidence type="ECO:0000313" key="4">
    <source>
        <dbReference type="Proteomes" id="UP001497512"/>
    </source>
</evidence>
<dbReference type="Proteomes" id="UP001497512">
    <property type="component" value="Chromosome 12"/>
</dbReference>
<comment type="similarity">
    <text evidence="1">Belongs to the TRAPP small subunits family. Sedlin subfamily.</text>
</comment>
<dbReference type="EMBL" id="OZ019904">
    <property type="protein sequence ID" value="CAK9199815.1"/>
    <property type="molecule type" value="Genomic_DNA"/>
</dbReference>
<proteinExistence type="inferred from homology"/>
<evidence type="ECO:0000256" key="2">
    <source>
        <dbReference type="ARBA" id="ARBA00024408"/>
    </source>
</evidence>
<reference evidence="3" key="1">
    <citation type="submission" date="2024-02" db="EMBL/GenBank/DDBJ databases">
        <authorList>
            <consortium name="ELIXIR-Norway"/>
            <consortium name="Elixir Norway"/>
        </authorList>
    </citation>
    <scope>NUCLEOTIDE SEQUENCE</scope>
</reference>
<sequence length="143" mass="16029">MIASVAVVGQENNPLYLQSFIDGDDALKFHYIVHSSLDIIEEKVNNPKKPGVSLNETYLGLLYPTEDYRVFGYLSNTKIKFILVTTDQDVRDADVRNFFHRFHAAYVEAASNPFHVPGKRITATAFTERVTNIVKSFGASSLA</sequence>
<evidence type="ECO:0000256" key="1">
    <source>
        <dbReference type="ARBA" id="ARBA00006626"/>
    </source>
</evidence>
<dbReference type="PANTHER" id="PTHR12403">
    <property type="entry name" value="TRAFFICKING PROTEIN PARTICLE COMPLEX SUBUNIT 2"/>
    <property type="match status" value="1"/>
</dbReference>
<dbReference type="Pfam" id="PF04628">
    <property type="entry name" value="Sedlin_N"/>
    <property type="match status" value="1"/>
</dbReference>
<dbReference type="SUPFAM" id="SSF64356">
    <property type="entry name" value="SNARE-like"/>
    <property type="match status" value="1"/>
</dbReference>
<protein>
    <recommendedName>
        <fullName evidence="2">Trafficking protein particle complex subunit 2-like protein</fullName>
    </recommendedName>
</protein>
<organism evidence="3 4">
    <name type="scientific">Sphagnum troendelagicum</name>
    <dbReference type="NCBI Taxonomy" id="128251"/>
    <lineage>
        <taxon>Eukaryota</taxon>
        <taxon>Viridiplantae</taxon>
        <taxon>Streptophyta</taxon>
        <taxon>Embryophyta</taxon>
        <taxon>Bryophyta</taxon>
        <taxon>Sphagnophytina</taxon>
        <taxon>Sphagnopsida</taxon>
        <taxon>Sphagnales</taxon>
        <taxon>Sphagnaceae</taxon>
        <taxon>Sphagnum</taxon>
    </lineage>
</organism>
<evidence type="ECO:0000313" key="3">
    <source>
        <dbReference type="EMBL" id="CAK9199815.1"/>
    </source>
</evidence>
<gene>
    <name evidence="3" type="ORF">CSSPTR1EN2_LOCUS5125</name>
</gene>
<dbReference type="InterPro" id="IPR044760">
    <property type="entry name" value="TRAPPC2L"/>
</dbReference>
<dbReference type="Gene3D" id="3.30.450.70">
    <property type="match status" value="1"/>
</dbReference>
<keyword evidence="4" id="KW-1185">Reference proteome</keyword>
<dbReference type="CDD" id="cd14854">
    <property type="entry name" value="TRAPPC2L"/>
    <property type="match status" value="1"/>
</dbReference>
<accession>A0ABP0TLQ8</accession>
<dbReference type="InterPro" id="IPR011012">
    <property type="entry name" value="Longin-like_dom_sf"/>
</dbReference>
<name>A0ABP0TLQ8_9BRYO</name>